<reference evidence="1 2" key="1">
    <citation type="submission" date="2021-06" db="EMBL/GenBank/DDBJ databases">
        <title>Caerostris extrusa draft genome.</title>
        <authorList>
            <person name="Kono N."/>
            <person name="Arakawa K."/>
        </authorList>
    </citation>
    <scope>NUCLEOTIDE SEQUENCE [LARGE SCALE GENOMIC DNA]</scope>
</reference>
<evidence type="ECO:0008006" key="3">
    <source>
        <dbReference type="Google" id="ProtNLM"/>
    </source>
</evidence>
<dbReference type="EMBL" id="BPLR01019340">
    <property type="protein sequence ID" value="GIX66806.1"/>
    <property type="molecule type" value="Genomic_DNA"/>
</dbReference>
<comment type="caution">
    <text evidence="1">The sequence shown here is derived from an EMBL/GenBank/DDBJ whole genome shotgun (WGS) entry which is preliminary data.</text>
</comment>
<organism evidence="1 2">
    <name type="scientific">Caerostris extrusa</name>
    <name type="common">Bark spider</name>
    <name type="synonym">Caerostris bankana</name>
    <dbReference type="NCBI Taxonomy" id="172846"/>
    <lineage>
        <taxon>Eukaryota</taxon>
        <taxon>Metazoa</taxon>
        <taxon>Ecdysozoa</taxon>
        <taxon>Arthropoda</taxon>
        <taxon>Chelicerata</taxon>
        <taxon>Arachnida</taxon>
        <taxon>Araneae</taxon>
        <taxon>Araneomorphae</taxon>
        <taxon>Entelegynae</taxon>
        <taxon>Araneoidea</taxon>
        <taxon>Araneidae</taxon>
        <taxon>Caerostris</taxon>
    </lineage>
</organism>
<gene>
    <name evidence="1" type="ORF">CEXT_226681</name>
</gene>
<accession>A0AAV4M5X5</accession>
<evidence type="ECO:0000313" key="1">
    <source>
        <dbReference type="EMBL" id="GIX66806.1"/>
    </source>
</evidence>
<evidence type="ECO:0000313" key="2">
    <source>
        <dbReference type="Proteomes" id="UP001054945"/>
    </source>
</evidence>
<proteinExistence type="predicted"/>
<protein>
    <recommendedName>
        <fullName evidence="3">Maturase K</fullName>
    </recommendedName>
</protein>
<keyword evidence="2" id="KW-1185">Reference proteome</keyword>
<dbReference type="Proteomes" id="UP001054945">
    <property type="component" value="Unassembled WGS sequence"/>
</dbReference>
<dbReference type="AlphaFoldDB" id="A0AAV4M5X5"/>
<name>A0AAV4M5X5_CAEEX</name>
<sequence length="78" mass="8850">MNSKPIPDSLCHPIKKYLSVAFRLLRVISYGIMSCVEDKSIRFISDLDSPSHTSTSTIEAFLTSILIRFDNMGIQRIM</sequence>